<keyword evidence="3" id="KW-1185">Reference proteome</keyword>
<feature type="compositionally biased region" description="Polar residues" evidence="1">
    <location>
        <begin position="36"/>
        <end position="53"/>
    </location>
</feature>
<evidence type="ECO:0000313" key="3">
    <source>
        <dbReference type="Proteomes" id="UP000604083"/>
    </source>
</evidence>
<protein>
    <submittedName>
        <fullName evidence="2">Uncharacterized protein</fullName>
    </submittedName>
</protein>
<feature type="region of interest" description="Disordered" evidence="1">
    <location>
        <begin position="1"/>
        <end position="61"/>
    </location>
</feature>
<dbReference type="Proteomes" id="UP000604083">
    <property type="component" value="Unassembled WGS sequence"/>
</dbReference>
<proteinExistence type="predicted"/>
<accession>A0A934RWY0</accession>
<dbReference type="EMBL" id="JAENIO010000076">
    <property type="protein sequence ID" value="MBK1835665.1"/>
    <property type="molecule type" value="Genomic_DNA"/>
</dbReference>
<reference evidence="2" key="1">
    <citation type="submission" date="2021-01" db="EMBL/GenBank/DDBJ databases">
        <title>Modified the classification status of verrucomicrobia.</title>
        <authorList>
            <person name="Feng X."/>
        </authorList>
    </citation>
    <scope>NUCLEOTIDE SEQUENCE</scope>
    <source>
        <strain evidence="2">KCTC 12986</strain>
    </source>
</reference>
<evidence type="ECO:0000256" key="1">
    <source>
        <dbReference type="SAM" id="MobiDB-lite"/>
    </source>
</evidence>
<name>A0A934RWY0_9BACT</name>
<dbReference type="AlphaFoldDB" id="A0A934RWY0"/>
<feature type="region of interest" description="Disordered" evidence="1">
    <location>
        <begin position="149"/>
        <end position="169"/>
    </location>
</feature>
<comment type="caution">
    <text evidence="2">The sequence shown here is derived from an EMBL/GenBank/DDBJ whole genome shotgun (WGS) entry which is preliminary data.</text>
</comment>
<gene>
    <name evidence="2" type="ORF">JIN78_16495</name>
</gene>
<sequence length="169" mass="18479">MYNDCNGWIDRLGREPVKAGGEPSLGKPISGKKPGNCTSTATAPTTGQHDQPFNPTPEDMDNIGCKKVKEDSDCEKCEYKVIVYLPKGEPPVKNGKDGGNYHVIGENSKGCKKNGFYVHQPGLGNPVFAGKDPDEMAQAYYNLLAKQKGEKAPEELEETHYCCPDKTKK</sequence>
<organism evidence="2 3">
    <name type="scientific">Roseibacillus ishigakijimensis</name>
    <dbReference type="NCBI Taxonomy" id="454146"/>
    <lineage>
        <taxon>Bacteria</taxon>
        <taxon>Pseudomonadati</taxon>
        <taxon>Verrucomicrobiota</taxon>
        <taxon>Verrucomicrobiia</taxon>
        <taxon>Verrucomicrobiales</taxon>
        <taxon>Verrucomicrobiaceae</taxon>
        <taxon>Roseibacillus</taxon>
    </lineage>
</organism>
<evidence type="ECO:0000313" key="2">
    <source>
        <dbReference type="EMBL" id="MBK1835665.1"/>
    </source>
</evidence>